<dbReference type="AlphaFoldDB" id="A0A077ZWI4"/>
<dbReference type="SUPFAM" id="SSF48179">
    <property type="entry name" value="6-phosphogluconate dehydrogenase C-terminal domain-like"/>
    <property type="match status" value="1"/>
</dbReference>
<reference evidence="6 7" key="1">
    <citation type="submission" date="2014-06" db="EMBL/GenBank/DDBJ databases">
        <authorList>
            <person name="Swart Estienne"/>
        </authorList>
    </citation>
    <scope>NUCLEOTIDE SEQUENCE [LARGE SCALE GENOMIC DNA]</scope>
    <source>
        <strain evidence="6 7">130c</strain>
    </source>
</reference>
<evidence type="ECO:0000256" key="2">
    <source>
        <dbReference type="ARBA" id="ARBA00023027"/>
    </source>
</evidence>
<dbReference type="FunCoup" id="A0A077ZWI4">
    <property type="interactions" value="363"/>
</dbReference>
<sequence>MDKAAIRIGWIGTGVMGKSMCGHLLKHGYKLSIYTRTASKADELIQNGAEFKEPSDLAANSDVLFLMLGYPHDVEQVVLDEKTGILQHMKEGSVLIDHTTSSPGLAEKIFQAAKLRGVRSLDAPVSGGDIGARNGALVTMVGGEKEAVEQTHDILKCFSAEVQHMGAAGAGQHTKMANQIMIANTMVGTCEALIYGHKAGLDLNQMILLLSKGAAGSFSLEKLAPRMLRRDFEPGFYVEHFIKDLGIALEEARRMKLGLPGLALASQFYQALGAQGFERKGTQALLLALESFNGTQIRKYDI</sequence>
<dbReference type="PANTHER" id="PTHR43060:SF15">
    <property type="entry name" value="3-HYDROXYISOBUTYRATE DEHYDROGENASE-LIKE 1, MITOCHONDRIAL-RELATED"/>
    <property type="match status" value="1"/>
</dbReference>
<evidence type="ECO:0000313" key="7">
    <source>
        <dbReference type="Proteomes" id="UP000039865"/>
    </source>
</evidence>
<gene>
    <name evidence="6" type="primary">Contig14046.g14974</name>
    <name evidence="6" type="ORF">STYLEM_3228</name>
</gene>
<protein>
    <submittedName>
        <fullName evidence="6">3-hydroxyisobutyrate dehydrogenase</fullName>
    </submittedName>
</protein>
<dbReference type="InterPro" id="IPR008927">
    <property type="entry name" value="6-PGluconate_DH-like_C_sf"/>
</dbReference>
<dbReference type="GO" id="GO:0016491">
    <property type="term" value="F:oxidoreductase activity"/>
    <property type="evidence" value="ECO:0007669"/>
    <property type="project" value="UniProtKB-KW"/>
</dbReference>
<evidence type="ECO:0000256" key="3">
    <source>
        <dbReference type="PIRSR" id="PIRSR000103-1"/>
    </source>
</evidence>
<dbReference type="InterPro" id="IPR013328">
    <property type="entry name" value="6PGD_dom2"/>
</dbReference>
<dbReference type="Gene3D" id="3.40.50.720">
    <property type="entry name" value="NAD(P)-binding Rossmann-like Domain"/>
    <property type="match status" value="1"/>
</dbReference>
<dbReference type="PIRSF" id="PIRSF000103">
    <property type="entry name" value="HIBADH"/>
    <property type="match status" value="1"/>
</dbReference>
<evidence type="ECO:0000259" key="5">
    <source>
        <dbReference type="Pfam" id="PF14833"/>
    </source>
</evidence>
<dbReference type="InterPro" id="IPR015815">
    <property type="entry name" value="HIBADH-related"/>
</dbReference>
<dbReference type="Pfam" id="PF03446">
    <property type="entry name" value="NAD_binding_2"/>
    <property type="match status" value="1"/>
</dbReference>
<dbReference type="InterPro" id="IPR036291">
    <property type="entry name" value="NAD(P)-bd_dom_sf"/>
</dbReference>
<keyword evidence="7" id="KW-1185">Reference proteome</keyword>
<dbReference type="EMBL" id="CCKQ01003126">
    <property type="protein sequence ID" value="CDW74234.1"/>
    <property type="molecule type" value="Genomic_DNA"/>
</dbReference>
<accession>A0A077ZWI4</accession>
<dbReference type="Pfam" id="PF14833">
    <property type="entry name" value="NAD_binding_11"/>
    <property type="match status" value="1"/>
</dbReference>
<feature type="active site" evidence="3">
    <location>
        <position position="175"/>
    </location>
</feature>
<feature type="domain" description="6-phosphogluconate dehydrogenase NADP-binding" evidence="4">
    <location>
        <begin position="7"/>
        <end position="166"/>
    </location>
</feature>
<dbReference type="Proteomes" id="UP000039865">
    <property type="component" value="Unassembled WGS sequence"/>
</dbReference>
<dbReference type="OMA" id="QFYADVQ"/>
<evidence type="ECO:0000256" key="1">
    <source>
        <dbReference type="ARBA" id="ARBA00023002"/>
    </source>
</evidence>
<dbReference type="InterPro" id="IPR029154">
    <property type="entry name" value="HIBADH-like_NADP-bd"/>
</dbReference>
<dbReference type="GO" id="GO:0051287">
    <property type="term" value="F:NAD binding"/>
    <property type="evidence" value="ECO:0007669"/>
    <property type="project" value="InterPro"/>
</dbReference>
<keyword evidence="2" id="KW-0520">NAD</keyword>
<dbReference type="PANTHER" id="PTHR43060">
    <property type="entry name" value="3-HYDROXYISOBUTYRATE DEHYDROGENASE-LIKE 1, MITOCHONDRIAL-RELATED"/>
    <property type="match status" value="1"/>
</dbReference>
<organism evidence="6 7">
    <name type="scientific">Stylonychia lemnae</name>
    <name type="common">Ciliate</name>
    <dbReference type="NCBI Taxonomy" id="5949"/>
    <lineage>
        <taxon>Eukaryota</taxon>
        <taxon>Sar</taxon>
        <taxon>Alveolata</taxon>
        <taxon>Ciliophora</taxon>
        <taxon>Intramacronucleata</taxon>
        <taxon>Spirotrichea</taxon>
        <taxon>Stichotrichia</taxon>
        <taxon>Sporadotrichida</taxon>
        <taxon>Oxytrichidae</taxon>
        <taxon>Stylonychinae</taxon>
        <taxon>Stylonychia</taxon>
    </lineage>
</organism>
<dbReference type="SUPFAM" id="SSF51735">
    <property type="entry name" value="NAD(P)-binding Rossmann-fold domains"/>
    <property type="match status" value="1"/>
</dbReference>
<evidence type="ECO:0000259" key="4">
    <source>
        <dbReference type="Pfam" id="PF03446"/>
    </source>
</evidence>
<keyword evidence="1" id="KW-0560">Oxidoreductase</keyword>
<dbReference type="OrthoDB" id="435038at2759"/>
<proteinExistence type="predicted"/>
<dbReference type="InParanoid" id="A0A077ZWI4"/>
<dbReference type="GO" id="GO:0050661">
    <property type="term" value="F:NADP binding"/>
    <property type="evidence" value="ECO:0007669"/>
    <property type="project" value="InterPro"/>
</dbReference>
<name>A0A077ZWI4_STYLE</name>
<dbReference type="Gene3D" id="1.10.1040.10">
    <property type="entry name" value="N-(1-d-carboxylethyl)-l-norvaline Dehydrogenase, domain 2"/>
    <property type="match status" value="1"/>
</dbReference>
<evidence type="ECO:0000313" key="6">
    <source>
        <dbReference type="EMBL" id="CDW74234.1"/>
    </source>
</evidence>
<feature type="domain" description="3-hydroxyisobutyrate dehydrogenase-like NAD-binding" evidence="5">
    <location>
        <begin position="169"/>
        <end position="286"/>
    </location>
</feature>
<dbReference type="InterPro" id="IPR006115">
    <property type="entry name" value="6PGDH_NADP-bd"/>
</dbReference>